<dbReference type="Proteomes" id="UP000593565">
    <property type="component" value="Unassembled WGS sequence"/>
</dbReference>
<evidence type="ECO:0000313" key="1">
    <source>
        <dbReference type="EMBL" id="KAF4081083.1"/>
    </source>
</evidence>
<dbReference type="AlphaFoldDB" id="A0A7J6AE04"/>
<protein>
    <submittedName>
        <fullName evidence="1">Uncharacterized protein</fullName>
    </submittedName>
</protein>
<accession>A0A7J6AE04</accession>
<organism evidence="1 2">
    <name type="scientific">Ameiurus melas</name>
    <name type="common">Black bullhead</name>
    <name type="synonym">Silurus melas</name>
    <dbReference type="NCBI Taxonomy" id="219545"/>
    <lineage>
        <taxon>Eukaryota</taxon>
        <taxon>Metazoa</taxon>
        <taxon>Chordata</taxon>
        <taxon>Craniata</taxon>
        <taxon>Vertebrata</taxon>
        <taxon>Euteleostomi</taxon>
        <taxon>Actinopterygii</taxon>
        <taxon>Neopterygii</taxon>
        <taxon>Teleostei</taxon>
        <taxon>Ostariophysi</taxon>
        <taxon>Siluriformes</taxon>
        <taxon>Ictaluridae</taxon>
        <taxon>Ameiurus</taxon>
    </lineage>
</organism>
<dbReference type="EMBL" id="JAAGNN010000013">
    <property type="protein sequence ID" value="KAF4081083.1"/>
    <property type="molecule type" value="Genomic_DNA"/>
</dbReference>
<comment type="caution">
    <text evidence="1">The sequence shown here is derived from an EMBL/GenBank/DDBJ whole genome shotgun (WGS) entry which is preliminary data.</text>
</comment>
<name>A0A7J6AE04_AMEME</name>
<proteinExistence type="predicted"/>
<sequence>MDFLPDQQVVEVSRELPSLSLDDEDDEHGQRIADIQQCKALLFEILAKHYGQASFQPLLPSGLNDVYTHITELLVNGKFDVALEVLQLCLKLLPAS</sequence>
<reference evidence="1 2" key="1">
    <citation type="submission" date="2020-02" db="EMBL/GenBank/DDBJ databases">
        <title>A chromosome-scale genome assembly of the black bullhead catfish (Ameiurus melas).</title>
        <authorList>
            <person name="Wen M."/>
            <person name="Zham M."/>
            <person name="Cabau C."/>
            <person name="Klopp C."/>
            <person name="Donnadieu C."/>
            <person name="Roques C."/>
            <person name="Bouchez O."/>
            <person name="Lampietro C."/>
            <person name="Jouanno E."/>
            <person name="Herpin A."/>
            <person name="Louis A."/>
            <person name="Berthelot C."/>
            <person name="Parey E."/>
            <person name="Roest-Crollius H."/>
            <person name="Braasch I."/>
            <person name="Postlethwait J."/>
            <person name="Robinson-Rechavi M."/>
            <person name="Echchiki A."/>
            <person name="Begum T."/>
            <person name="Montfort J."/>
            <person name="Schartl M."/>
            <person name="Bobe J."/>
            <person name="Guiguen Y."/>
        </authorList>
    </citation>
    <scope>NUCLEOTIDE SEQUENCE [LARGE SCALE GENOMIC DNA]</scope>
    <source>
        <strain evidence="1">M_S1</strain>
        <tissue evidence="1">Blood</tissue>
    </source>
</reference>
<gene>
    <name evidence="1" type="ORF">AMELA_G00157400</name>
</gene>
<keyword evidence="2" id="KW-1185">Reference proteome</keyword>
<evidence type="ECO:0000313" key="2">
    <source>
        <dbReference type="Proteomes" id="UP000593565"/>
    </source>
</evidence>